<keyword evidence="3" id="KW-1185">Reference proteome</keyword>
<gene>
    <name evidence="2" type="ORF">SVUK_LOCUS9933</name>
</gene>
<dbReference type="Proteomes" id="UP000270094">
    <property type="component" value="Unassembled WGS sequence"/>
</dbReference>
<dbReference type="PANTHER" id="PTHR11388">
    <property type="entry name" value="ORGANIC ANION TRANSPORTER"/>
    <property type="match status" value="1"/>
</dbReference>
<reference evidence="2 3" key="1">
    <citation type="submission" date="2018-11" db="EMBL/GenBank/DDBJ databases">
        <authorList>
            <consortium name="Pathogen Informatics"/>
        </authorList>
    </citation>
    <scope>NUCLEOTIDE SEQUENCE [LARGE SCALE GENOMIC DNA]</scope>
</reference>
<protein>
    <submittedName>
        <fullName evidence="2">Uncharacterized protein</fullName>
    </submittedName>
</protein>
<dbReference type="AlphaFoldDB" id="A0A3P7KX52"/>
<keyword evidence="1" id="KW-0812">Transmembrane</keyword>
<keyword evidence="1" id="KW-1133">Transmembrane helix</keyword>
<organism evidence="2 3">
    <name type="scientific">Strongylus vulgaris</name>
    <name type="common">Blood worm</name>
    <dbReference type="NCBI Taxonomy" id="40348"/>
    <lineage>
        <taxon>Eukaryota</taxon>
        <taxon>Metazoa</taxon>
        <taxon>Ecdysozoa</taxon>
        <taxon>Nematoda</taxon>
        <taxon>Chromadorea</taxon>
        <taxon>Rhabditida</taxon>
        <taxon>Rhabditina</taxon>
        <taxon>Rhabditomorpha</taxon>
        <taxon>Strongyloidea</taxon>
        <taxon>Strongylidae</taxon>
        <taxon>Strongylus</taxon>
    </lineage>
</organism>
<evidence type="ECO:0000313" key="3">
    <source>
        <dbReference type="Proteomes" id="UP000270094"/>
    </source>
</evidence>
<dbReference type="GO" id="GO:0016323">
    <property type="term" value="C:basolateral plasma membrane"/>
    <property type="evidence" value="ECO:0007669"/>
    <property type="project" value="TreeGrafter"/>
</dbReference>
<dbReference type="PANTHER" id="PTHR11388:SF153">
    <property type="entry name" value="SOLUTE CARRIER ORGANIC ANION TRANSPORTER FAMILY MEMBER"/>
    <property type="match status" value="1"/>
</dbReference>
<dbReference type="Pfam" id="PF03137">
    <property type="entry name" value="OATP"/>
    <property type="match status" value="1"/>
</dbReference>
<accession>A0A3P7KX52</accession>
<name>A0A3P7KX52_STRVU</name>
<dbReference type="EMBL" id="UYYB01094757">
    <property type="protein sequence ID" value="VDM74935.1"/>
    <property type="molecule type" value="Genomic_DNA"/>
</dbReference>
<feature type="transmembrane region" description="Helical" evidence="1">
    <location>
        <begin position="91"/>
        <end position="111"/>
    </location>
</feature>
<dbReference type="GO" id="GO:0043252">
    <property type="term" value="P:sodium-independent organic anion transport"/>
    <property type="evidence" value="ECO:0007669"/>
    <property type="project" value="TreeGrafter"/>
</dbReference>
<feature type="transmembrane region" description="Helical" evidence="1">
    <location>
        <begin position="23"/>
        <end position="43"/>
    </location>
</feature>
<evidence type="ECO:0000313" key="2">
    <source>
        <dbReference type="EMBL" id="VDM74935.1"/>
    </source>
</evidence>
<dbReference type="GO" id="GO:0015347">
    <property type="term" value="F:sodium-independent organic anion transmembrane transporter activity"/>
    <property type="evidence" value="ECO:0007669"/>
    <property type="project" value="TreeGrafter"/>
</dbReference>
<dbReference type="InterPro" id="IPR004156">
    <property type="entry name" value="OATP"/>
</dbReference>
<keyword evidence="1" id="KW-0472">Membrane</keyword>
<evidence type="ECO:0000256" key="1">
    <source>
        <dbReference type="SAM" id="Phobius"/>
    </source>
</evidence>
<proteinExistence type="predicted"/>
<sequence>MYNQTVNTVRKGWCEVSCQKTQIIFFSLFAFLAVSVFALAPLIQSAAMRLGSIPGAVLFGAVIDTTCMHWSTGCDGSMKCVLYNAEKLGFYIFLFTIIIKVFCFFCLFVAYKSYIPIANDVVECQKQQKALKPVSKAKATTPVIDVIKSTAL</sequence>
<dbReference type="OrthoDB" id="5062115at2759"/>